<dbReference type="InterPro" id="IPR001387">
    <property type="entry name" value="Cro/C1-type_HTH"/>
</dbReference>
<evidence type="ECO:0000259" key="2">
    <source>
        <dbReference type="PROSITE" id="PS50943"/>
    </source>
</evidence>
<reference evidence="3" key="1">
    <citation type="submission" date="2022-10" db="EMBL/GenBank/DDBJ databases">
        <authorList>
            <person name="Chen Y."/>
            <person name="Dougan E. K."/>
            <person name="Chan C."/>
            <person name="Rhodes N."/>
            <person name="Thang M."/>
        </authorList>
    </citation>
    <scope>NUCLEOTIDE SEQUENCE</scope>
</reference>
<dbReference type="Proteomes" id="UP001152797">
    <property type="component" value="Unassembled WGS sequence"/>
</dbReference>
<feature type="domain" description="HTH cro/C1-type" evidence="2">
    <location>
        <begin position="531"/>
        <end position="548"/>
    </location>
</feature>
<sequence length="874" mass="97630">TLVIQHLQSCKLDVSDCGLCAVHESWKLHQREWVRVTLEDGVAKLGCSVCCGASLDGPWAEFKQKPGAVLRKHCLDRHEKSKAHQQALKSHSDRTVLHLAPPAKLFQECLRKMMQGQSVRAGGVTSDKAIKMRWALTEAILARNRKMLSQCHSLALMRDERKGKLLVRYRAVLTDLSTISGCFGMVPVSGSAESIAQATDALMEAFCVEKKHPPRASKVEESAVDTGLLQHLRDSVIIIVTDAAASEQLATDLQRGRRNAADDTQASMANIKLVGRDAAHASTRLLKRPFQACTELKCIMTEWCHGADSFAQKVQHSTVLSQWWAAALECRDEDSDFGCLTSLAAAKHRFSSYLNPLSRICKNMQTVFKVCSRLQAMRGSEALWAIQLCRNFTSYKAVLLTMAADACAISNDYTRECDREDMDVAQLNLRAQRFISSARALFVERKVCTLPSFTKDLLLRREPVTILQDGFALEVRVTQADLDKAFAVMEEWVALAEEVVAHEFPSWHLFAAFQLFHLSESKETEEHEEVLRNLERLAKAFKVSPDTLKREFTQLQPTAMALKKSASLTNREAWRQALLRVGHRHQKAGGGALFSVLAGYQAWTASSSGVEQLFSKLKTSPTEQSKSTGQSALETDRRLAVAIGDSQIRDGQTSHVLSEAPLIYCALLRSGLARVQRMKRYDAGQKRAGRKGTFAEWNRNRKKALSATLDELKTPPRQPAPLVTESTQKERDFQRRKALKRKAEALSDGLLLQDEVTPALQAEATRTAKASQQSDRQRKKKRTDYLVAAKMTSKKKLATWACQEVILVASDPRLVTSNPGSTTKKMQIFSPLSLLGPYASDLEHCFFVLLPFVLTSFVMQQACWFGKNFFEPFL</sequence>
<feature type="region of interest" description="Disordered" evidence="1">
    <location>
        <begin position="707"/>
        <end position="733"/>
    </location>
</feature>
<dbReference type="PROSITE" id="PS50943">
    <property type="entry name" value="HTH_CROC1"/>
    <property type="match status" value="1"/>
</dbReference>
<accession>A0A9P1CXH7</accession>
<name>A0A9P1CXH7_9DINO</name>
<reference evidence="4" key="2">
    <citation type="submission" date="2024-04" db="EMBL/GenBank/DDBJ databases">
        <authorList>
            <person name="Chen Y."/>
            <person name="Shah S."/>
            <person name="Dougan E. K."/>
            <person name="Thang M."/>
            <person name="Chan C."/>
        </authorList>
    </citation>
    <scope>NUCLEOTIDE SEQUENCE [LARGE SCALE GENOMIC DNA]</scope>
</reference>
<evidence type="ECO:0000313" key="3">
    <source>
        <dbReference type="EMBL" id="CAI3998693.1"/>
    </source>
</evidence>
<organism evidence="3">
    <name type="scientific">Cladocopium goreaui</name>
    <dbReference type="NCBI Taxonomy" id="2562237"/>
    <lineage>
        <taxon>Eukaryota</taxon>
        <taxon>Sar</taxon>
        <taxon>Alveolata</taxon>
        <taxon>Dinophyceae</taxon>
        <taxon>Suessiales</taxon>
        <taxon>Symbiodiniaceae</taxon>
        <taxon>Cladocopium</taxon>
    </lineage>
</organism>
<feature type="non-terminal residue" evidence="3">
    <location>
        <position position="1"/>
    </location>
</feature>
<evidence type="ECO:0000256" key="1">
    <source>
        <dbReference type="SAM" id="MobiDB-lite"/>
    </source>
</evidence>
<comment type="caution">
    <text evidence="3">The sequence shown here is derived from an EMBL/GenBank/DDBJ whole genome shotgun (WGS) entry which is preliminary data.</text>
</comment>
<evidence type="ECO:0000313" key="4">
    <source>
        <dbReference type="EMBL" id="CAL1152068.1"/>
    </source>
</evidence>
<evidence type="ECO:0000313" key="5">
    <source>
        <dbReference type="Proteomes" id="UP001152797"/>
    </source>
</evidence>
<dbReference type="EMBL" id="CAMXCT030002524">
    <property type="protein sequence ID" value="CAL4786005.1"/>
    <property type="molecule type" value="Genomic_DNA"/>
</dbReference>
<keyword evidence="5" id="KW-1185">Reference proteome</keyword>
<dbReference type="EMBL" id="CAMXCT010002524">
    <property type="protein sequence ID" value="CAI3998693.1"/>
    <property type="molecule type" value="Genomic_DNA"/>
</dbReference>
<dbReference type="EMBL" id="CAMXCT020002524">
    <property type="protein sequence ID" value="CAL1152068.1"/>
    <property type="molecule type" value="Genomic_DNA"/>
</dbReference>
<dbReference type="AlphaFoldDB" id="A0A9P1CXH7"/>
<protein>
    <recommendedName>
        <fullName evidence="2">HTH cro/C1-type domain-containing protein</fullName>
    </recommendedName>
</protein>
<gene>
    <name evidence="3" type="ORF">C1SCF055_LOCUS24969</name>
</gene>
<proteinExistence type="predicted"/>